<dbReference type="PANTHER" id="PTHR39181">
    <property type="entry name" value="TYROSINE-PROTEIN PHOSPHATASE YWQE"/>
    <property type="match status" value="1"/>
</dbReference>
<comment type="catalytic activity">
    <reaction evidence="4 5">
        <text>O-phospho-L-tyrosyl-[protein] + H2O = L-tyrosyl-[protein] + phosphate</text>
        <dbReference type="Rhea" id="RHEA:10684"/>
        <dbReference type="Rhea" id="RHEA-COMP:10136"/>
        <dbReference type="Rhea" id="RHEA-COMP:20101"/>
        <dbReference type="ChEBI" id="CHEBI:15377"/>
        <dbReference type="ChEBI" id="CHEBI:43474"/>
        <dbReference type="ChEBI" id="CHEBI:46858"/>
        <dbReference type="ChEBI" id="CHEBI:61978"/>
        <dbReference type="EC" id="3.1.3.48"/>
    </reaction>
</comment>
<keyword evidence="7" id="KW-1185">Reference proteome</keyword>
<evidence type="ECO:0000256" key="2">
    <source>
        <dbReference type="ARBA" id="ARBA00022801"/>
    </source>
</evidence>
<dbReference type="Pfam" id="PF19567">
    <property type="entry name" value="CpsB_CapC"/>
    <property type="match status" value="1"/>
</dbReference>
<dbReference type="RefSeq" id="WP_141601043.1">
    <property type="nucleotide sequence ID" value="NZ_VIGD01000001.1"/>
</dbReference>
<dbReference type="EMBL" id="VIGD01000001">
    <property type="protein sequence ID" value="TQE92491.1"/>
    <property type="molecule type" value="Genomic_DNA"/>
</dbReference>
<evidence type="ECO:0000256" key="1">
    <source>
        <dbReference type="ARBA" id="ARBA00005750"/>
    </source>
</evidence>
<evidence type="ECO:0000313" key="6">
    <source>
        <dbReference type="EMBL" id="TQE92491.1"/>
    </source>
</evidence>
<evidence type="ECO:0000313" key="7">
    <source>
        <dbReference type="Proteomes" id="UP000315753"/>
    </source>
</evidence>
<keyword evidence="3 5" id="KW-0904">Protein phosphatase</keyword>
<dbReference type="SUPFAM" id="SSF89550">
    <property type="entry name" value="PHP domain-like"/>
    <property type="match status" value="1"/>
</dbReference>
<dbReference type="PIRSF" id="PIRSF016557">
    <property type="entry name" value="Caps_synth_CpsB"/>
    <property type="match status" value="1"/>
</dbReference>
<keyword evidence="2 5" id="KW-0378">Hydrolase</keyword>
<dbReference type="PANTHER" id="PTHR39181:SF1">
    <property type="entry name" value="TYROSINE-PROTEIN PHOSPHATASE YWQE"/>
    <property type="match status" value="1"/>
</dbReference>
<dbReference type="GO" id="GO:0004725">
    <property type="term" value="F:protein tyrosine phosphatase activity"/>
    <property type="evidence" value="ECO:0007669"/>
    <property type="project" value="UniProtKB-UniRule"/>
</dbReference>
<reference evidence="6 7" key="1">
    <citation type="submission" date="2019-06" db="EMBL/GenBank/DDBJ databases">
        <title>Genome sequence of Ureibacillus terrenus.</title>
        <authorList>
            <person name="Maclea K.S."/>
            <person name="Simoes M."/>
        </authorList>
    </citation>
    <scope>NUCLEOTIDE SEQUENCE [LARGE SCALE GENOMIC DNA]</scope>
    <source>
        <strain evidence="6 7">ATCC BAA-384</strain>
    </source>
</reference>
<evidence type="ECO:0000256" key="4">
    <source>
        <dbReference type="ARBA" id="ARBA00051722"/>
    </source>
</evidence>
<dbReference type="EC" id="3.1.3.48" evidence="5"/>
<comment type="similarity">
    <text evidence="1 5">Belongs to the metallo-dependent hydrolases superfamily. CpsB/CapC family.</text>
</comment>
<dbReference type="InterPro" id="IPR016667">
    <property type="entry name" value="Caps_polysacc_synth_CpsB/CapC"/>
</dbReference>
<sequence length="253" mass="28603">MIDIHSHILYGVDDGPKHVEESIAMLEAAANEGITEVISTSHASHPQFDVPSNVVIEQIHELKKELDNRQIPVSIHVGHEVRISENIVERCLTGEVHCLANSNYLLMELPSNSIPLYTKNIIRELLLHDIIPIIAHPERNKAIAEKPERLERLIREGALAQVTAGSLAGFFGKKVQQLALDLVRANLVHTYGSDAHHLTARPFLFKEGLSFLEKKKELDSADLLLENNARIIANRPLILYEPELPKRKWWKLF</sequence>
<dbReference type="GO" id="GO:0030145">
    <property type="term" value="F:manganese ion binding"/>
    <property type="evidence" value="ECO:0007669"/>
    <property type="project" value="UniProtKB-UniRule"/>
</dbReference>
<comment type="caution">
    <text evidence="6">The sequence shown here is derived from an EMBL/GenBank/DDBJ whole genome shotgun (WGS) entry which is preliminary data.</text>
</comment>
<proteinExistence type="inferred from homology"/>
<organism evidence="6 7">
    <name type="scientific">Ureibacillus terrenus</name>
    <dbReference type="NCBI Taxonomy" id="118246"/>
    <lineage>
        <taxon>Bacteria</taxon>
        <taxon>Bacillati</taxon>
        <taxon>Bacillota</taxon>
        <taxon>Bacilli</taxon>
        <taxon>Bacillales</taxon>
        <taxon>Caryophanaceae</taxon>
        <taxon>Ureibacillus</taxon>
    </lineage>
</organism>
<dbReference type="Proteomes" id="UP000315753">
    <property type="component" value="Unassembled WGS sequence"/>
</dbReference>
<dbReference type="Gene3D" id="3.20.20.140">
    <property type="entry name" value="Metal-dependent hydrolases"/>
    <property type="match status" value="1"/>
</dbReference>
<protein>
    <recommendedName>
        <fullName evidence="5">Tyrosine-protein phosphatase</fullName>
        <ecNumber evidence="5">3.1.3.48</ecNumber>
    </recommendedName>
</protein>
<name>A0A540V6Z0_9BACL</name>
<dbReference type="OrthoDB" id="9788539at2"/>
<dbReference type="InterPro" id="IPR016195">
    <property type="entry name" value="Pol/histidinol_Pase-like"/>
</dbReference>
<gene>
    <name evidence="6" type="ORF">FKZ59_01930</name>
</gene>
<evidence type="ECO:0000256" key="3">
    <source>
        <dbReference type="ARBA" id="ARBA00022912"/>
    </source>
</evidence>
<dbReference type="AlphaFoldDB" id="A0A540V6Z0"/>
<accession>A0A540V6Z0</accession>
<evidence type="ECO:0000256" key="5">
    <source>
        <dbReference type="PIRNR" id="PIRNR016557"/>
    </source>
</evidence>